<dbReference type="RefSeq" id="WP_090132331.1">
    <property type="nucleotide sequence ID" value="NZ_FOLY01000003.1"/>
</dbReference>
<comment type="function">
    <text evidence="6">Quinone reductase that provides resistance to thiol-specific stress caused by electrophilic quinones.</text>
</comment>
<dbReference type="EC" id="1.7.1.17" evidence="6"/>
<feature type="binding site" evidence="6">
    <location>
        <position position="10"/>
    </location>
    <ligand>
        <name>FMN</name>
        <dbReference type="ChEBI" id="CHEBI:58210"/>
    </ligand>
</feature>
<dbReference type="HAMAP" id="MF_01216">
    <property type="entry name" value="Azoreductase_type1"/>
    <property type="match status" value="1"/>
</dbReference>
<protein>
    <recommendedName>
        <fullName evidence="6">FMN dependent NADH:quinone oxidoreductase</fullName>
        <ecNumber evidence="6">1.6.5.-</ecNumber>
    </recommendedName>
    <alternativeName>
        <fullName evidence="6">Azo-dye reductase</fullName>
    </alternativeName>
    <alternativeName>
        <fullName evidence="6">FMN-dependent NADH-azo compound oxidoreductase</fullName>
    </alternativeName>
    <alternativeName>
        <fullName evidence="6">FMN-dependent NADH-azoreductase</fullName>
        <ecNumber evidence="6">1.7.1.17</ecNumber>
    </alternativeName>
</protein>
<keyword evidence="2 6" id="KW-0288">FMN</keyword>
<feature type="binding site" evidence="6">
    <location>
        <begin position="96"/>
        <end position="99"/>
    </location>
    <ligand>
        <name>FMN</name>
        <dbReference type="ChEBI" id="CHEBI:58210"/>
    </ligand>
</feature>
<dbReference type="GO" id="GO:0009055">
    <property type="term" value="F:electron transfer activity"/>
    <property type="evidence" value="ECO:0007669"/>
    <property type="project" value="UniProtKB-UniRule"/>
</dbReference>
<dbReference type="InterPro" id="IPR050104">
    <property type="entry name" value="FMN-dep_NADH:Q_OxRdtase_AzoR1"/>
</dbReference>
<organism evidence="8 9">
    <name type="scientific">Kushneria avicenniae</name>
    <dbReference type="NCBI Taxonomy" id="402385"/>
    <lineage>
        <taxon>Bacteria</taxon>
        <taxon>Pseudomonadati</taxon>
        <taxon>Pseudomonadota</taxon>
        <taxon>Gammaproteobacteria</taxon>
        <taxon>Oceanospirillales</taxon>
        <taxon>Halomonadaceae</taxon>
        <taxon>Kushneria</taxon>
    </lineage>
</organism>
<dbReference type="STRING" id="402385.SAMN05421848_1440"/>
<comment type="subunit">
    <text evidence="6">Homodimer.</text>
</comment>
<evidence type="ECO:0000256" key="2">
    <source>
        <dbReference type="ARBA" id="ARBA00022643"/>
    </source>
</evidence>
<dbReference type="InterPro" id="IPR023048">
    <property type="entry name" value="NADH:quinone_OxRdtase_FMN_depd"/>
</dbReference>
<evidence type="ECO:0000313" key="9">
    <source>
        <dbReference type="Proteomes" id="UP000199046"/>
    </source>
</evidence>
<comment type="function">
    <text evidence="6">Also exhibits azoreductase activity. Catalyzes the reductive cleavage of the azo bond in aromatic azo compounds to the corresponding amines.</text>
</comment>
<evidence type="ECO:0000256" key="1">
    <source>
        <dbReference type="ARBA" id="ARBA00022630"/>
    </source>
</evidence>
<keyword evidence="9" id="KW-1185">Reference proteome</keyword>
<comment type="catalytic activity">
    <reaction evidence="6">
        <text>2 a quinone + NADH + H(+) = 2 a 1,4-benzosemiquinone + NAD(+)</text>
        <dbReference type="Rhea" id="RHEA:65952"/>
        <dbReference type="ChEBI" id="CHEBI:15378"/>
        <dbReference type="ChEBI" id="CHEBI:57540"/>
        <dbReference type="ChEBI" id="CHEBI:57945"/>
        <dbReference type="ChEBI" id="CHEBI:132124"/>
        <dbReference type="ChEBI" id="CHEBI:134225"/>
    </reaction>
</comment>
<dbReference type="GO" id="GO:0016652">
    <property type="term" value="F:oxidoreductase activity, acting on NAD(P)H as acceptor"/>
    <property type="evidence" value="ECO:0007669"/>
    <property type="project" value="UniProtKB-UniRule"/>
</dbReference>
<dbReference type="PANTHER" id="PTHR43741">
    <property type="entry name" value="FMN-DEPENDENT NADH-AZOREDUCTASE 1"/>
    <property type="match status" value="1"/>
</dbReference>
<evidence type="ECO:0000256" key="5">
    <source>
        <dbReference type="ARBA" id="ARBA00048542"/>
    </source>
</evidence>
<reference evidence="9" key="1">
    <citation type="submission" date="2016-10" db="EMBL/GenBank/DDBJ databases">
        <authorList>
            <person name="Varghese N."/>
            <person name="Submissions S."/>
        </authorList>
    </citation>
    <scope>NUCLEOTIDE SEQUENCE [LARGE SCALE GENOMIC DNA]</scope>
    <source>
        <strain evidence="9">DSM 23439</strain>
    </source>
</reference>
<dbReference type="SUPFAM" id="SSF52218">
    <property type="entry name" value="Flavoproteins"/>
    <property type="match status" value="1"/>
</dbReference>
<feature type="domain" description="Flavodoxin-like fold" evidence="7">
    <location>
        <begin position="3"/>
        <end position="196"/>
    </location>
</feature>
<dbReference type="OrthoDB" id="9787136at2"/>
<dbReference type="EC" id="1.6.5.-" evidence="6"/>
<proteinExistence type="inferred from homology"/>
<evidence type="ECO:0000256" key="6">
    <source>
        <dbReference type="HAMAP-Rule" id="MF_01216"/>
    </source>
</evidence>
<sequence>MSKALILKSSILGEYSQSSQLADYLQDRFESRHGAGSVTVRNLADTPVEVLDAELMAALRGSVAEPTPAQQDALALSDTLVEELKAHDTIVITAPMYNFNISTQLKTWCDFVARAGVTFRYTEQGAEGFITGKRVIVLTTRGGLHRDTDHDLITPYLRTFLGFLGMTDIEFVYAEGLAMGEEAVGSARASARAGIDALSL</sequence>
<dbReference type="Proteomes" id="UP000199046">
    <property type="component" value="Unassembled WGS sequence"/>
</dbReference>
<dbReference type="GO" id="GO:0010181">
    <property type="term" value="F:FMN binding"/>
    <property type="evidence" value="ECO:0007669"/>
    <property type="project" value="UniProtKB-UniRule"/>
</dbReference>
<dbReference type="AlphaFoldDB" id="A0A1I1JJK5"/>
<dbReference type="GO" id="GO:0016655">
    <property type="term" value="F:oxidoreductase activity, acting on NAD(P)H, quinone or similar compound as acceptor"/>
    <property type="evidence" value="ECO:0007669"/>
    <property type="project" value="InterPro"/>
</dbReference>
<comment type="cofactor">
    <cofactor evidence="6">
        <name>FMN</name>
        <dbReference type="ChEBI" id="CHEBI:58210"/>
    </cofactor>
    <text evidence="6">Binds 1 FMN per subunit.</text>
</comment>
<keyword evidence="4 6" id="KW-0520">NAD</keyword>
<dbReference type="InterPro" id="IPR029039">
    <property type="entry name" value="Flavoprotein-like_sf"/>
</dbReference>
<keyword evidence="1 6" id="KW-0285">Flavoprotein</keyword>
<dbReference type="Gene3D" id="3.40.50.360">
    <property type="match status" value="1"/>
</dbReference>
<evidence type="ECO:0000259" key="7">
    <source>
        <dbReference type="Pfam" id="PF02525"/>
    </source>
</evidence>
<feature type="binding site" evidence="6">
    <location>
        <begin position="140"/>
        <end position="143"/>
    </location>
    <ligand>
        <name>FMN</name>
        <dbReference type="ChEBI" id="CHEBI:58210"/>
    </ligand>
</feature>
<name>A0A1I1JJK5_9GAMM</name>
<dbReference type="InterPro" id="IPR003680">
    <property type="entry name" value="Flavodoxin_fold"/>
</dbReference>
<feature type="binding site" evidence="6">
    <location>
        <begin position="16"/>
        <end position="18"/>
    </location>
    <ligand>
        <name>FMN</name>
        <dbReference type="ChEBI" id="CHEBI:58210"/>
    </ligand>
</feature>
<gene>
    <name evidence="6" type="primary">azoR</name>
    <name evidence="8" type="ORF">SAMN05421848_1440</name>
</gene>
<comment type="similarity">
    <text evidence="6">Belongs to the azoreductase type 1 family.</text>
</comment>
<evidence type="ECO:0000313" key="8">
    <source>
        <dbReference type="EMBL" id="SFC45640.1"/>
    </source>
</evidence>
<dbReference type="Pfam" id="PF02525">
    <property type="entry name" value="Flavodoxin_2"/>
    <property type="match status" value="1"/>
</dbReference>
<keyword evidence="3 6" id="KW-0560">Oxidoreductase</keyword>
<dbReference type="PANTHER" id="PTHR43741:SF2">
    <property type="entry name" value="FMN-DEPENDENT NADH:QUINONE OXIDOREDUCTASE"/>
    <property type="match status" value="1"/>
</dbReference>
<accession>A0A1I1JJK5</accession>
<evidence type="ECO:0000256" key="3">
    <source>
        <dbReference type="ARBA" id="ARBA00023002"/>
    </source>
</evidence>
<evidence type="ECO:0000256" key="4">
    <source>
        <dbReference type="ARBA" id="ARBA00023027"/>
    </source>
</evidence>
<comment type="catalytic activity">
    <reaction evidence="5">
        <text>N,N-dimethyl-1,4-phenylenediamine + anthranilate + 2 NAD(+) = 2-(4-dimethylaminophenyl)diazenylbenzoate + 2 NADH + 2 H(+)</text>
        <dbReference type="Rhea" id="RHEA:55872"/>
        <dbReference type="ChEBI" id="CHEBI:15378"/>
        <dbReference type="ChEBI" id="CHEBI:15783"/>
        <dbReference type="ChEBI" id="CHEBI:16567"/>
        <dbReference type="ChEBI" id="CHEBI:57540"/>
        <dbReference type="ChEBI" id="CHEBI:57945"/>
        <dbReference type="ChEBI" id="CHEBI:71579"/>
        <dbReference type="EC" id="1.7.1.17"/>
    </reaction>
    <physiologicalReaction direction="right-to-left" evidence="5">
        <dbReference type="Rhea" id="RHEA:55874"/>
    </physiologicalReaction>
</comment>
<dbReference type="EMBL" id="FOLY01000003">
    <property type="protein sequence ID" value="SFC45640.1"/>
    <property type="molecule type" value="Genomic_DNA"/>
</dbReference>